<evidence type="ECO:0000313" key="2">
    <source>
        <dbReference type="EMBL" id="GAN12060.1"/>
    </source>
</evidence>
<reference evidence="2 3" key="1">
    <citation type="submission" date="2014-08" db="EMBL/GenBank/DDBJ databases">
        <title>Whole genome shotgun sequence of Sphingomonas paucimobilis NBRC 13935.</title>
        <authorList>
            <person name="Hosoyama A."/>
            <person name="Hashimoto M."/>
            <person name="Hosoyama Y."/>
            <person name="Noguchi M."/>
            <person name="Uohara A."/>
            <person name="Ohji S."/>
            <person name="Katano-Makiyama Y."/>
            <person name="Ichikawa N."/>
            <person name="Kimura A."/>
            <person name="Yamazoe A."/>
            <person name="Fujita N."/>
        </authorList>
    </citation>
    <scope>NUCLEOTIDE SEQUENCE [LARGE SCALE GENOMIC DNA]</scope>
    <source>
        <strain evidence="2 3">NBRC 13935</strain>
    </source>
</reference>
<keyword evidence="1" id="KW-0472">Membrane</keyword>
<keyword evidence="1" id="KW-1133">Transmembrane helix</keyword>
<dbReference type="AlphaFoldDB" id="A0A0C9LZI7"/>
<dbReference type="RefSeq" id="WP_007406068.1">
    <property type="nucleotide sequence ID" value="NZ_BBJS01000002.1"/>
</dbReference>
<keyword evidence="1" id="KW-0812">Transmembrane</keyword>
<feature type="transmembrane region" description="Helical" evidence="1">
    <location>
        <begin position="46"/>
        <end position="65"/>
    </location>
</feature>
<keyword evidence="3" id="KW-1185">Reference proteome</keyword>
<dbReference type="GeneID" id="78526765"/>
<protein>
    <submittedName>
        <fullName evidence="2">DNA, contig: SP602</fullName>
    </submittedName>
</protein>
<evidence type="ECO:0000256" key="1">
    <source>
        <dbReference type="SAM" id="Phobius"/>
    </source>
</evidence>
<organism evidence="2 3">
    <name type="scientific">Sphingomonas paucimobilis NBRC 13935</name>
    <dbReference type="NCBI Taxonomy" id="1219050"/>
    <lineage>
        <taxon>Bacteria</taxon>
        <taxon>Pseudomonadati</taxon>
        <taxon>Pseudomonadota</taxon>
        <taxon>Alphaproteobacteria</taxon>
        <taxon>Sphingomonadales</taxon>
        <taxon>Sphingomonadaceae</taxon>
        <taxon>Sphingomonas</taxon>
    </lineage>
</organism>
<gene>
    <name evidence="2" type="ORF">SP6_02_00560</name>
</gene>
<dbReference type="Proteomes" id="UP000032025">
    <property type="component" value="Unassembled WGS sequence"/>
</dbReference>
<evidence type="ECO:0000313" key="3">
    <source>
        <dbReference type="Proteomes" id="UP000032025"/>
    </source>
</evidence>
<accession>A0A0C9LZI7</accession>
<name>A0A0C9LZI7_SPHPI</name>
<comment type="caution">
    <text evidence="2">The sequence shown here is derived from an EMBL/GenBank/DDBJ whole genome shotgun (WGS) entry which is preliminary data.</text>
</comment>
<sequence length="70" mass="7206">MTDRTEDAPNEILAAAKEAKDHAVAAAEATAESVKEQTRNWPLGKIGLGVGIGSAAIAAAVLYGTRNKSK</sequence>
<dbReference type="EMBL" id="BBJS01000002">
    <property type="protein sequence ID" value="GAN12060.1"/>
    <property type="molecule type" value="Genomic_DNA"/>
</dbReference>
<proteinExistence type="predicted"/>